<accession>A0A9P1CPW8</accession>
<evidence type="ECO:0000313" key="1">
    <source>
        <dbReference type="EMBL" id="CAI3996164.1"/>
    </source>
</evidence>
<keyword evidence="3" id="KW-1185">Reference proteome</keyword>
<protein>
    <submittedName>
        <fullName evidence="1">Uncharacterized protein</fullName>
    </submittedName>
</protein>
<evidence type="ECO:0000313" key="2">
    <source>
        <dbReference type="EMBL" id="CAL1149539.1"/>
    </source>
</evidence>
<proteinExistence type="predicted"/>
<dbReference type="EMBL" id="CAMXCT010002167">
    <property type="protein sequence ID" value="CAI3996164.1"/>
    <property type="molecule type" value="Genomic_DNA"/>
</dbReference>
<organism evidence="1">
    <name type="scientific">Cladocopium goreaui</name>
    <dbReference type="NCBI Taxonomy" id="2562237"/>
    <lineage>
        <taxon>Eukaryota</taxon>
        <taxon>Sar</taxon>
        <taxon>Alveolata</taxon>
        <taxon>Dinophyceae</taxon>
        <taxon>Suessiales</taxon>
        <taxon>Symbiodiniaceae</taxon>
        <taxon>Cladocopium</taxon>
    </lineage>
</organism>
<dbReference type="Proteomes" id="UP001152797">
    <property type="component" value="Unassembled WGS sequence"/>
</dbReference>
<name>A0A9P1CPW8_9DINO</name>
<comment type="caution">
    <text evidence="1">The sequence shown here is derived from an EMBL/GenBank/DDBJ whole genome shotgun (WGS) entry which is preliminary data.</text>
</comment>
<reference evidence="1" key="1">
    <citation type="submission" date="2022-10" db="EMBL/GenBank/DDBJ databases">
        <authorList>
            <person name="Chen Y."/>
            <person name="Dougan E. K."/>
            <person name="Chan C."/>
            <person name="Rhodes N."/>
            <person name="Thang M."/>
        </authorList>
    </citation>
    <scope>NUCLEOTIDE SEQUENCE</scope>
</reference>
<gene>
    <name evidence="1" type="ORF">C1SCF055_LOCUS22662</name>
</gene>
<reference evidence="2" key="2">
    <citation type="submission" date="2024-04" db="EMBL/GenBank/DDBJ databases">
        <authorList>
            <person name="Chen Y."/>
            <person name="Shah S."/>
            <person name="Dougan E. K."/>
            <person name="Thang M."/>
            <person name="Chan C."/>
        </authorList>
    </citation>
    <scope>NUCLEOTIDE SEQUENCE [LARGE SCALE GENOMIC DNA]</scope>
</reference>
<evidence type="ECO:0000313" key="3">
    <source>
        <dbReference type="Proteomes" id="UP001152797"/>
    </source>
</evidence>
<sequence>MGVECSCPADSSCKGVVPNGTTGPALLVDWGTGPDLSSDPEDGLPVTPQHGLPVTPRGLMVIPPSDESHEIAWQEWEEKWPHSQLMPGCPLEPTVVVDGPEADSVALKAVDEPDPPATPGALKLPAGEDVVGVPDGDRHVPPAEDVAEKLQMAEADARQEISSFSPLILHHISAYMVEELEDQGAPVAVSKRKSTPRDGTGRYEASSLILW</sequence>
<dbReference type="AlphaFoldDB" id="A0A9P1CPW8"/>
<dbReference type="EMBL" id="CAMXCT030002167">
    <property type="protein sequence ID" value="CAL4783476.1"/>
    <property type="molecule type" value="Genomic_DNA"/>
</dbReference>
<dbReference type="EMBL" id="CAMXCT020002167">
    <property type="protein sequence ID" value="CAL1149539.1"/>
    <property type="molecule type" value="Genomic_DNA"/>
</dbReference>